<keyword evidence="2" id="KW-1185">Reference proteome</keyword>
<proteinExistence type="predicted"/>
<accession>A0A0U5ERQ7</accession>
<evidence type="ECO:0000313" key="2">
    <source>
        <dbReference type="Proteomes" id="UP000069902"/>
    </source>
</evidence>
<reference evidence="2" key="1">
    <citation type="submission" date="2015-09" db="EMBL/GenBank/DDBJ databases">
        <authorList>
            <person name="Bertelli C."/>
        </authorList>
    </citation>
    <scope>NUCLEOTIDE SEQUENCE [LARGE SCALE GENOMIC DNA]</scope>
    <source>
        <strain evidence="2">KNic</strain>
    </source>
</reference>
<dbReference type="AlphaFoldDB" id="A0A0U5ERQ7"/>
<name>A0A0U5ERQ7_9BACT</name>
<dbReference type="Proteomes" id="UP000069902">
    <property type="component" value="Chromosome cPNK"/>
</dbReference>
<dbReference type="PATRIC" id="fig|389348.3.peg.1386"/>
<dbReference type="EMBL" id="LN879502">
    <property type="protein sequence ID" value="CUI16864.1"/>
    <property type="molecule type" value="Genomic_DNA"/>
</dbReference>
<organism evidence="1 2">
    <name type="scientific">Candidatus Protochlamydia naegleriophila</name>
    <dbReference type="NCBI Taxonomy" id="389348"/>
    <lineage>
        <taxon>Bacteria</taxon>
        <taxon>Pseudomonadati</taxon>
        <taxon>Chlamydiota</taxon>
        <taxon>Chlamydiia</taxon>
        <taxon>Parachlamydiales</taxon>
        <taxon>Parachlamydiaceae</taxon>
        <taxon>Candidatus Protochlamydia</taxon>
    </lineage>
</organism>
<dbReference type="RefSeq" id="WP_059060977.1">
    <property type="nucleotide sequence ID" value="NZ_LN879502.1"/>
</dbReference>
<evidence type="ECO:0000313" key="1">
    <source>
        <dbReference type="EMBL" id="CUI16864.1"/>
    </source>
</evidence>
<dbReference type="KEGG" id="pnl:PNK_1247"/>
<gene>
    <name evidence="1" type="ORF">PNK_1247</name>
</gene>
<protein>
    <submittedName>
        <fullName evidence="1">Uncharacterized protein</fullName>
    </submittedName>
</protein>
<sequence>MNYLSFLSNINLFNLFTSNQVEDIMQVTPSFGPTDWQKLGVELKSTPEIPEKISDYLETACPFWNNKLVKETHFLCLVPDTVTLSKLYELMGFNSNSPYLTEANDYAENPYWILITKKAIPDTRGQSFDNQKSLISNYNYKIPSPLEAGIAVICTKLNGVSIYPRPGQFTRCQTGQDQATISIGSDGRAPFSITSNDCNAPNGVAGVYKCSVTD</sequence>
<dbReference type="InParanoid" id="A0A0U5ERQ7"/>